<accession>A0A221W8Y2</accession>
<evidence type="ECO:0000256" key="1">
    <source>
        <dbReference type="SAM" id="MobiDB-lite"/>
    </source>
</evidence>
<keyword evidence="5" id="KW-1185">Reference proteome</keyword>
<evidence type="ECO:0000259" key="3">
    <source>
        <dbReference type="Pfam" id="PF10756"/>
    </source>
</evidence>
<evidence type="ECO:0000313" key="5">
    <source>
        <dbReference type="Proteomes" id="UP000204221"/>
    </source>
</evidence>
<feature type="domain" description="Low molecular weight protein antigen 6 PH" evidence="3">
    <location>
        <begin position="70"/>
        <end position="140"/>
    </location>
</feature>
<keyword evidence="2" id="KW-0472">Membrane</keyword>
<feature type="region of interest" description="Disordered" evidence="1">
    <location>
        <begin position="149"/>
        <end position="277"/>
    </location>
</feature>
<feature type="compositionally biased region" description="Basic and acidic residues" evidence="1">
    <location>
        <begin position="263"/>
        <end position="277"/>
    </location>
</feature>
<dbReference type="Proteomes" id="UP000204221">
    <property type="component" value="Chromosome"/>
</dbReference>
<dbReference type="Pfam" id="PF10756">
    <property type="entry name" value="bPH_6"/>
    <property type="match status" value="1"/>
</dbReference>
<keyword evidence="2" id="KW-1133">Transmembrane helix</keyword>
<dbReference type="AlphaFoldDB" id="A0A221W8Y2"/>
<dbReference type="InterPro" id="IPR019692">
    <property type="entry name" value="CFP-6_PH"/>
</dbReference>
<gene>
    <name evidence="4" type="primary">cfp6</name>
    <name evidence="4" type="ORF">AHOG_23845</name>
</gene>
<dbReference type="EMBL" id="CP022521">
    <property type="protein sequence ID" value="ASO22375.1"/>
    <property type="molecule type" value="Genomic_DNA"/>
</dbReference>
<sequence>MDVGAKIGHMSDTTARQAPDQRQRELFRISPIALFGAAALAWCATPFAFGAPGLQLIYLLPIGLAWWVIRRRTTVDTTGIQVREVFGGTRVDWSQVRGLRLGKKSTVHVVREEGAEVRLPTVRPRDLPRLAALSGGRLPDLTAAEQAIAGSDVESRTADSTDPTASDSSGSESDSPAPDSSQHDRPDSSPSDSSASDSSPSDSSATDFPTSDSSQPDSSASDARSDSQAADSQAADSATTTPATADAEPDTGSATPDATTAAEAERPGTTDTGTRAD</sequence>
<evidence type="ECO:0000313" key="4">
    <source>
        <dbReference type="EMBL" id="ASO22375.1"/>
    </source>
</evidence>
<dbReference type="KEGG" id="ahg:AHOG_23845"/>
<keyword evidence="2" id="KW-0812">Transmembrane</keyword>
<proteinExistence type="predicted"/>
<name>A0A221W8Y2_9PSEU</name>
<feature type="compositionally biased region" description="Low complexity" evidence="1">
    <location>
        <begin position="188"/>
        <end position="246"/>
    </location>
</feature>
<organism evidence="4 5">
    <name type="scientific">Actinoalloteichus hoggarensis</name>
    <dbReference type="NCBI Taxonomy" id="1470176"/>
    <lineage>
        <taxon>Bacteria</taxon>
        <taxon>Bacillati</taxon>
        <taxon>Actinomycetota</taxon>
        <taxon>Actinomycetes</taxon>
        <taxon>Pseudonocardiales</taxon>
        <taxon>Pseudonocardiaceae</taxon>
        <taxon>Actinoalloteichus</taxon>
    </lineage>
</organism>
<feature type="transmembrane region" description="Helical" evidence="2">
    <location>
        <begin position="26"/>
        <end position="47"/>
    </location>
</feature>
<evidence type="ECO:0000256" key="2">
    <source>
        <dbReference type="SAM" id="Phobius"/>
    </source>
</evidence>
<feature type="transmembrane region" description="Helical" evidence="2">
    <location>
        <begin position="53"/>
        <end position="69"/>
    </location>
</feature>
<reference evidence="4 5" key="1">
    <citation type="submission" date="2017-07" db="EMBL/GenBank/DDBJ databases">
        <title>Complete genome sequence of Actinoalloteichus hoggarensis DSM 45943, type strain of Actinoalloteichus hoggarensis.</title>
        <authorList>
            <person name="Ruckert C."/>
            <person name="Nouioui I."/>
            <person name="Willmese J."/>
            <person name="van Wezel G."/>
            <person name="Klenk H.-P."/>
            <person name="Kalinowski J."/>
            <person name="Zotchev S.B."/>
        </authorList>
    </citation>
    <scope>NUCLEOTIDE SEQUENCE [LARGE SCALE GENOMIC DNA]</scope>
    <source>
        <strain evidence="4 5">DSM 45943</strain>
    </source>
</reference>
<protein>
    <submittedName>
        <fullName evidence="4">Low molecular weight protein antigen 6</fullName>
    </submittedName>
</protein>
<feature type="compositionally biased region" description="Low complexity" evidence="1">
    <location>
        <begin position="160"/>
        <end position="180"/>
    </location>
</feature>